<dbReference type="InterPro" id="IPR014729">
    <property type="entry name" value="Rossmann-like_a/b/a_fold"/>
</dbReference>
<evidence type="ECO:0000256" key="1">
    <source>
        <dbReference type="ARBA" id="ARBA00008791"/>
    </source>
</evidence>
<gene>
    <name evidence="3" type="ORF">EMEDMD4_1310001</name>
</gene>
<dbReference type="Pfam" id="PF00582">
    <property type="entry name" value="Usp"/>
    <property type="match status" value="1"/>
</dbReference>
<dbReference type="CDD" id="cd00293">
    <property type="entry name" value="USP-like"/>
    <property type="match status" value="1"/>
</dbReference>
<organism evidence="3">
    <name type="scientific">Sinorhizobium medicae</name>
    <dbReference type="NCBI Taxonomy" id="110321"/>
    <lineage>
        <taxon>Bacteria</taxon>
        <taxon>Pseudomonadati</taxon>
        <taxon>Pseudomonadota</taxon>
        <taxon>Alphaproteobacteria</taxon>
        <taxon>Hyphomicrobiales</taxon>
        <taxon>Rhizobiaceae</taxon>
        <taxon>Sinorhizobium/Ensifer group</taxon>
        <taxon>Sinorhizobium</taxon>
    </lineage>
</organism>
<dbReference type="InterPro" id="IPR006016">
    <property type="entry name" value="UspA"/>
</dbReference>
<protein>
    <recommendedName>
        <fullName evidence="2">UspA domain-containing protein</fullName>
    </recommendedName>
</protein>
<dbReference type="Proteomes" id="UP000507954">
    <property type="component" value="Unassembled WGS sequence"/>
</dbReference>
<dbReference type="AlphaFoldDB" id="A0A508WT85"/>
<dbReference type="PRINTS" id="PR01438">
    <property type="entry name" value="UNVRSLSTRESS"/>
</dbReference>
<dbReference type="EMBL" id="CABFNB010000037">
    <property type="protein sequence ID" value="VTZ60007.1"/>
    <property type="molecule type" value="Genomic_DNA"/>
</dbReference>
<dbReference type="SUPFAM" id="SSF52402">
    <property type="entry name" value="Adenine nucleotide alpha hydrolases-like"/>
    <property type="match status" value="1"/>
</dbReference>
<proteinExistence type="inferred from homology"/>
<sequence>MIKHILVATDGSAKAREAVAMAANLGKTLGARLTILHVIMHGLRAEEASRLAEEEYLVRRVSAVTLPDLQPIPETMVNLFRASHGEVGEMVSILGDRIVEEAADSARSIGADSVDVRVEPGDYAETILAVADEVDADLIVVGSRGLGGLRGLLVGSVSQKVVQHADCSVLVVR</sequence>
<dbReference type="InterPro" id="IPR006015">
    <property type="entry name" value="Universal_stress_UspA"/>
</dbReference>
<evidence type="ECO:0000259" key="2">
    <source>
        <dbReference type="Pfam" id="PF00582"/>
    </source>
</evidence>
<evidence type="ECO:0000313" key="3">
    <source>
        <dbReference type="EMBL" id="VTZ60007.1"/>
    </source>
</evidence>
<dbReference type="RefSeq" id="WP_127630586.1">
    <property type="nucleotide sequence ID" value="NZ_CABFNB010000037.1"/>
</dbReference>
<dbReference type="PANTHER" id="PTHR46268:SF6">
    <property type="entry name" value="UNIVERSAL STRESS PROTEIN UP12"/>
    <property type="match status" value="1"/>
</dbReference>
<dbReference type="Gene3D" id="3.40.50.620">
    <property type="entry name" value="HUPs"/>
    <property type="match status" value="1"/>
</dbReference>
<feature type="domain" description="UspA" evidence="2">
    <location>
        <begin position="1"/>
        <end position="173"/>
    </location>
</feature>
<reference evidence="3" key="1">
    <citation type="submission" date="2019-06" db="EMBL/GenBank/DDBJ databases">
        <authorList>
            <person name="Le Quere A."/>
            <person name="Colella S."/>
        </authorList>
    </citation>
    <scope>NUCLEOTIDE SEQUENCE</scope>
    <source>
        <strain evidence="3">EmedicaeMD41</strain>
    </source>
</reference>
<accession>A0A508WT85</accession>
<dbReference type="PANTHER" id="PTHR46268">
    <property type="entry name" value="STRESS RESPONSE PROTEIN NHAX"/>
    <property type="match status" value="1"/>
</dbReference>
<name>A0A508WT85_9HYPH</name>
<comment type="similarity">
    <text evidence="1">Belongs to the universal stress protein A family.</text>
</comment>